<proteinExistence type="predicted"/>
<evidence type="ECO:0000313" key="2">
    <source>
        <dbReference type="EMBL" id="EDL91783.1"/>
    </source>
</evidence>
<dbReference type="AlphaFoldDB" id="A6KN02"/>
<sequence>MQDEVAASYYCQQGSSSPPH</sequence>
<protein>
    <submittedName>
        <fullName evidence="2">RCG53374</fullName>
    </submittedName>
</protein>
<feature type="region of interest" description="Disordered" evidence="1">
    <location>
        <begin position="1"/>
        <end position="20"/>
    </location>
</feature>
<dbReference type="EMBL" id="CH474070">
    <property type="protein sequence ID" value="EDL91783.1"/>
    <property type="molecule type" value="Genomic_DNA"/>
</dbReference>
<accession>A6KN02</accession>
<name>A6KN02_RAT</name>
<gene>
    <name evidence="2" type="ORF">rCG_53374</name>
</gene>
<evidence type="ECO:0000256" key="1">
    <source>
        <dbReference type="SAM" id="MobiDB-lite"/>
    </source>
</evidence>
<feature type="compositionally biased region" description="Polar residues" evidence="1">
    <location>
        <begin position="10"/>
        <end position="20"/>
    </location>
</feature>
<organism evidence="2 3">
    <name type="scientific">Rattus norvegicus</name>
    <name type="common">Rat</name>
    <dbReference type="NCBI Taxonomy" id="10116"/>
    <lineage>
        <taxon>Eukaryota</taxon>
        <taxon>Metazoa</taxon>
        <taxon>Chordata</taxon>
        <taxon>Craniata</taxon>
        <taxon>Vertebrata</taxon>
        <taxon>Euteleostomi</taxon>
        <taxon>Mammalia</taxon>
        <taxon>Eutheria</taxon>
        <taxon>Euarchontoglires</taxon>
        <taxon>Glires</taxon>
        <taxon>Rodentia</taxon>
        <taxon>Myomorpha</taxon>
        <taxon>Muroidea</taxon>
        <taxon>Muridae</taxon>
        <taxon>Murinae</taxon>
        <taxon>Rattus</taxon>
    </lineage>
</organism>
<feature type="non-terminal residue" evidence="2">
    <location>
        <position position="20"/>
    </location>
</feature>
<evidence type="ECO:0000313" key="3">
    <source>
        <dbReference type="Proteomes" id="UP000234681"/>
    </source>
</evidence>
<dbReference type="Proteomes" id="UP000234681">
    <property type="component" value="Chromosome 3"/>
</dbReference>
<reference evidence="3" key="1">
    <citation type="submission" date="2005-09" db="EMBL/GenBank/DDBJ databases">
        <authorList>
            <person name="Mural R.J."/>
            <person name="Li P.W."/>
            <person name="Adams M.D."/>
            <person name="Amanatides P.G."/>
            <person name="Baden-Tillson H."/>
            <person name="Barnstead M."/>
            <person name="Chin S.H."/>
            <person name="Dew I."/>
            <person name="Evans C.A."/>
            <person name="Ferriera S."/>
            <person name="Flanigan M."/>
            <person name="Fosler C."/>
            <person name="Glodek A."/>
            <person name="Gu Z."/>
            <person name="Holt R.A."/>
            <person name="Jennings D."/>
            <person name="Kraft C.L."/>
            <person name="Lu F."/>
            <person name="Nguyen T."/>
            <person name="Nusskern D.R."/>
            <person name="Pfannkoch C.M."/>
            <person name="Sitter C."/>
            <person name="Sutton G.G."/>
            <person name="Venter J.C."/>
            <person name="Wang Z."/>
            <person name="Woodage T."/>
            <person name="Zheng X.H."/>
            <person name="Zhong F."/>
        </authorList>
    </citation>
    <scope>NUCLEOTIDE SEQUENCE [LARGE SCALE GENOMIC DNA]</scope>
    <source>
        <strain>BN</strain>
        <strain evidence="3">Sprague-Dawley</strain>
    </source>
</reference>